<reference evidence="2" key="1">
    <citation type="submission" date="2023-02" db="EMBL/GenBank/DDBJ databases">
        <title>Tahibacter soli sp. nov. isolated from soil.</title>
        <authorList>
            <person name="Baek J.H."/>
            <person name="Lee J.K."/>
            <person name="Choi D.G."/>
            <person name="Jeon C.O."/>
        </authorList>
    </citation>
    <scope>NUCLEOTIDE SEQUENCE</scope>
    <source>
        <strain evidence="2">BL</strain>
    </source>
</reference>
<dbReference type="PROSITE" id="PS51257">
    <property type="entry name" value="PROKAR_LIPOPROTEIN"/>
    <property type="match status" value="1"/>
</dbReference>
<protein>
    <recommendedName>
        <fullName evidence="4">Lipoprotein</fullName>
    </recommendedName>
</protein>
<evidence type="ECO:0008006" key="4">
    <source>
        <dbReference type="Google" id="ProtNLM"/>
    </source>
</evidence>
<dbReference type="AlphaFoldDB" id="A0A9X3YK62"/>
<keyword evidence="1" id="KW-0732">Signal</keyword>
<keyword evidence="3" id="KW-1185">Reference proteome</keyword>
<comment type="caution">
    <text evidence="2">The sequence shown here is derived from an EMBL/GenBank/DDBJ whole genome shotgun (WGS) entry which is preliminary data.</text>
</comment>
<organism evidence="2 3">
    <name type="scientific">Tahibacter soli</name>
    <dbReference type="NCBI Taxonomy" id="2983605"/>
    <lineage>
        <taxon>Bacteria</taxon>
        <taxon>Pseudomonadati</taxon>
        <taxon>Pseudomonadota</taxon>
        <taxon>Gammaproteobacteria</taxon>
        <taxon>Lysobacterales</taxon>
        <taxon>Rhodanobacteraceae</taxon>
        <taxon>Tahibacter</taxon>
    </lineage>
</organism>
<gene>
    <name evidence="2" type="ORF">OD750_011135</name>
</gene>
<feature type="signal peptide" evidence="1">
    <location>
        <begin position="1"/>
        <end position="23"/>
    </location>
</feature>
<proteinExistence type="predicted"/>
<dbReference type="Proteomes" id="UP001139971">
    <property type="component" value="Unassembled WGS sequence"/>
</dbReference>
<name>A0A9X3YK62_9GAMM</name>
<sequence>MRLRHSVLIAGLCLALAACPATAPVKGNAEAAHAAGIGALAGEYDNHAERWTADGRGVPGPTAPPSIHHWLANPTGDTDTVLWRVVLPDTTPVQEGRWLLRYEQNGFVPYRPLNADADAQFAAKDGKFRFEAASWAALTPCTLKPAASRSGTEFAADPSACSAMLPGIGATAALLPLRFRLDGDRLRVVTVADQARGVDAATVSQRVRWFGGWDAINGAGPKASGENTDWHLKRDLRLHSEGGRIALQWRDGAPSGYTLELARLTYRESNTEVLRLAVIEDATGKTLAYVWADPDARRIGLNLGWLQVGLEQDKDAKVR</sequence>
<accession>A0A9X3YK62</accession>
<dbReference type="RefSeq" id="WP_263544785.1">
    <property type="nucleotide sequence ID" value="NZ_JAOVZO020000015.1"/>
</dbReference>
<feature type="chain" id="PRO_5040904917" description="Lipoprotein" evidence="1">
    <location>
        <begin position="24"/>
        <end position="319"/>
    </location>
</feature>
<evidence type="ECO:0000313" key="3">
    <source>
        <dbReference type="Proteomes" id="UP001139971"/>
    </source>
</evidence>
<dbReference type="EMBL" id="JAOVZO020000015">
    <property type="protein sequence ID" value="MDC8013099.1"/>
    <property type="molecule type" value="Genomic_DNA"/>
</dbReference>
<evidence type="ECO:0000313" key="2">
    <source>
        <dbReference type="EMBL" id="MDC8013099.1"/>
    </source>
</evidence>
<evidence type="ECO:0000256" key="1">
    <source>
        <dbReference type="SAM" id="SignalP"/>
    </source>
</evidence>